<organism evidence="2 3">
    <name type="scientific">Glossina fuscipes</name>
    <dbReference type="NCBI Taxonomy" id="7396"/>
    <lineage>
        <taxon>Eukaryota</taxon>
        <taxon>Metazoa</taxon>
        <taxon>Ecdysozoa</taxon>
        <taxon>Arthropoda</taxon>
        <taxon>Hexapoda</taxon>
        <taxon>Insecta</taxon>
        <taxon>Pterygota</taxon>
        <taxon>Neoptera</taxon>
        <taxon>Endopterygota</taxon>
        <taxon>Diptera</taxon>
        <taxon>Brachycera</taxon>
        <taxon>Muscomorpha</taxon>
        <taxon>Hippoboscoidea</taxon>
        <taxon>Glossinidae</taxon>
        <taxon>Glossina</taxon>
    </lineage>
</organism>
<protein>
    <submittedName>
        <fullName evidence="3">Uncharacterized protein LOC119636885 isoform X2</fullName>
    </submittedName>
</protein>
<gene>
    <name evidence="3" type="primary">LOC119636885</name>
</gene>
<evidence type="ECO:0000313" key="2">
    <source>
        <dbReference type="Proteomes" id="UP000092443"/>
    </source>
</evidence>
<accession>A0A9C5YVV4</accession>
<proteinExistence type="predicted"/>
<keyword evidence="1" id="KW-0472">Membrane</keyword>
<evidence type="ECO:0000256" key="1">
    <source>
        <dbReference type="SAM" id="Phobius"/>
    </source>
</evidence>
<reference evidence="3" key="1">
    <citation type="submission" date="2025-08" db="UniProtKB">
        <authorList>
            <consortium name="RefSeq"/>
        </authorList>
    </citation>
    <scope>IDENTIFICATION</scope>
    <source>
        <tissue evidence="3">Whole body pupa</tissue>
    </source>
</reference>
<name>A0A9C5YVV4_9MUSC</name>
<dbReference type="Proteomes" id="UP000092443">
    <property type="component" value="Unplaced"/>
</dbReference>
<dbReference type="RefSeq" id="XP_037888501.1">
    <property type="nucleotide sequence ID" value="XM_038032573.1"/>
</dbReference>
<keyword evidence="1" id="KW-1133">Transmembrane helix</keyword>
<keyword evidence="2" id="KW-1185">Reference proteome</keyword>
<feature type="transmembrane region" description="Helical" evidence="1">
    <location>
        <begin position="34"/>
        <end position="58"/>
    </location>
</feature>
<sequence>MVDSVCFLYESKSCSADLYATCTLCAEMSVIENLIVYIIALAILYAIYQFIILIIRVWKVCRLKRRQSSERDRQGNVFTIHDENNQVNRYNDIFYIETNNADAARARAQLEKDDKDLPTYEEVMRITSAANSASTSIMAATSTSNVNTTNTIDSTLALPPYSAIFCNDRTGAVNSCERSAALSSPNVASTSTEHTTIALSSSLGFSNTISTQTQTAAPPSSSSNV</sequence>
<keyword evidence="1" id="KW-0812">Transmembrane</keyword>
<evidence type="ECO:0000313" key="3">
    <source>
        <dbReference type="RefSeq" id="XP_037888501.1"/>
    </source>
</evidence>
<dbReference type="GeneID" id="119636885"/>
<dbReference type="AlphaFoldDB" id="A0A9C5YVV4"/>